<keyword evidence="2" id="KW-0521">NADP</keyword>
<comment type="similarity">
    <text evidence="1">Belongs to the NmrA-type oxidoreductase family. Isoflavone reductase subfamily.</text>
</comment>
<dbReference type="Pfam" id="PF13460">
    <property type="entry name" value="NAD_binding_10"/>
    <property type="match status" value="1"/>
</dbReference>
<dbReference type="InterPro" id="IPR036291">
    <property type="entry name" value="NAD(P)-bd_dom_sf"/>
</dbReference>
<dbReference type="OrthoDB" id="419598at2759"/>
<organism evidence="5 6">
    <name type="scientific">Cylindrodendrum hubeiense</name>
    <dbReference type="NCBI Taxonomy" id="595255"/>
    <lineage>
        <taxon>Eukaryota</taxon>
        <taxon>Fungi</taxon>
        <taxon>Dikarya</taxon>
        <taxon>Ascomycota</taxon>
        <taxon>Pezizomycotina</taxon>
        <taxon>Sordariomycetes</taxon>
        <taxon>Hypocreomycetidae</taxon>
        <taxon>Hypocreales</taxon>
        <taxon>Nectriaceae</taxon>
        <taxon>Cylindrodendrum</taxon>
    </lineage>
</organism>
<dbReference type="Gene3D" id="3.40.50.720">
    <property type="entry name" value="NAD(P)-binding Rossmann-like Domain"/>
    <property type="match status" value="1"/>
</dbReference>
<protein>
    <recommendedName>
        <fullName evidence="4">NAD(P)-binding domain-containing protein</fullName>
    </recommendedName>
</protein>
<dbReference type="PANTHER" id="PTHR47706">
    <property type="entry name" value="NMRA-LIKE FAMILY PROTEIN"/>
    <property type="match status" value="1"/>
</dbReference>
<dbReference type="Proteomes" id="UP000722485">
    <property type="component" value="Unassembled WGS sequence"/>
</dbReference>
<dbReference type="AlphaFoldDB" id="A0A9P5LEV6"/>
<dbReference type="Gene3D" id="3.90.25.10">
    <property type="entry name" value="UDP-galactose 4-epimerase, domain 1"/>
    <property type="match status" value="1"/>
</dbReference>
<dbReference type="SUPFAM" id="SSF51735">
    <property type="entry name" value="NAD(P)-binding Rossmann-fold domains"/>
    <property type="match status" value="1"/>
</dbReference>
<reference evidence="5" key="1">
    <citation type="submission" date="2020-03" db="EMBL/GenBank/DDBJ databases">
        <title>Draft Genome Sequence of Cylindrodendrum hubeiense.</title>
        <authorList>
            <person name="Buettner E."/>
            <person name="Kellner H."/>
        </authorList>
    </citation>
    <scope>NUCLEOTIDE SEQUENCE</scope>
    <source>
        <strain evidence="5">IHI 201604</strain>
    </source>
</reference>
<evidence type="ECO:0000313" key="6">
    <source>
        <dbReference type="Proteomes" id="UP000722485"/>
    </source>
</evidence>
<evidence type="ECO:0000259" key="4">
    <source>
        <dbReference type="Pfam" id="PF13460"/>
    </source>
</evidence>
<dbReference type="EMBL" id="JAANBB010000135">
    <property type="protein sequence ID" value="KAF7548929.1"/>
    <property type="molecule type" value="Genomic_DNA"/>
</dbReference>
<dbReference type="GO" id="GO:0016491">
    <property type="term" value="F:oxidoreductase activity"/>
    <property type="evidence" value="ECO:0007669"/>
    <property type="project" value="UniProtKB-KW"/>
</dbReference>
<keyword evidence="6" id="KW-1185">Reference proteome</keyword>
<evidence type="ECO:0000256" key="1">
    <source>
        <dbReference type="ARBA" id="ARBA00005725"/>
    </source>
</evidence>
<dbReference type="InterPro" id="IPR016040">
    <property type="entry name" value="NAD(P)-bd_dom"/>
</dbReference>
<keyword evidence="3" id="KW-0560">Oxidoreductase</keyword>
<feature type="domain" description="NAD(P)-binding" evidence="4">
    <location>
        <begin position="10"/>
        <end position="137"/>
    </location>
</feature>
<gene>
    <name evidence="5" type="ORF">G7Z17_g6731</name>
</gene>
<evidence type="ECO:0000313" key="5">
    <source>
        <dbReference type="EMBL" id="KAF7548929.1"/>
    </source>
</evidence>
<accession>A0A9P5LEV6</accession>
<comment type="caution">
    <text evidence="5">The sequence shown here is derived from an EMBL/GenBank/DDBJ whole genome shotgun (WGS) entry which is preliminary data.</text>
</comment>
<name>A0A9P5LEV6_9HYPO</name>
<proteinExistence type="inferred from homology"/>
<dbReference type="InterPro" id="IPR051609">
    <property type="entry name" value="NmrA/Isoflavone_reductase-like"/>
</dbReference>
<dbReference type="PANTHER" id="PTHR47706:SF9">
    <property type="entry name" value="NMRA-LIKE DOMAIN-CONTAINING PROTEIN-RELATED"/>
    <property type="match status" value="1"/>
</dbReference>
<sequence>MAPLTVGVAGITGKFARNVVANLLKNPTVSIRGLCRDPTKLPDSIRSSPRVHLTKGDSTDTNALHSFAKTSDVVICCYLGNDSLMTDGQKLLIDACEKEGVRRYLASDYSLDFTKLQYGQLFAKDPMKHVKEYLDTKTTIKGVHVLIGVFMETFWSRFFGAWNPDSATFSYWGTGDETWESTTYANASEYVAAVALDEDAVGVQKFLGDKKSIREIAATLETVYGKKVNLKNLGSMEDLHKTMLQKREADPRNYFSYLPLFYQYYCTNGQTYLDVDIDRPQYPVKRVTFEDFLRSHPIEELSGASQAVASNI</sequence>
<evidence type="ECO:0000256" key="3">
    <source>
        <dbReference type="ARBA" id="ARBA00023002"/>
    </source>
</evidence>
<evidence type="ECO:0000256" key="2">
    <source>
        <dbReference type="ARBA" id="ARBA00022857"/>
    </source>
</evidence>